<dbReference type="PRINTS" id="PR00723">
    <property type="entry name" value="SUBTILISIN"/>
</dbReference>
<dbReference type="AlphaFoldDB" id="A0A537JSR2"/>
<sequence length="598" mass="62645">MAQEKEERSGGRTTAAHSTSAHSRSGPREAAGAADSGMTAAAPGRRPERYIIGTRALPGAQPLAYPQHSMDEVVEYLGRMEDVEVVKRIRLGGAQPFTTGGGFHEVVVARFDEARAQRLRAAAPAHLIIEPDWLLAGTDCLPVAARATPIATLLPLRSIASEISVRVVGERDQPLARAMVVIEGGGFPVQALTDESGTARITFFGGPIEAIQTLFVRAAANHWDRLLSAPRLSSGTNTVKLRPLSELHPNFPGTRLLGWGQRLMGLDPTGGHFTGSGVRIGVIDSGCDNSHPLLRHITHGKDFTSGGTDTSWSQDLVAHGTHCAGIINAASTEQGIVGCAPGAELHVFKVMPHGRISDLLAALHECIERELDLIHISVASDGFSELVAQKLREARLKGIACIAAAGNTGGPVTFPAMLPATMAVAAVGRLREFPSDSSHILSVLPHLIGSDDVFAAGFSASGPQVAVSAPGVAVVSTVPGGGYAAADRTSAAAAHVTGLAALVLAHHPAFQDGLLRARSEQRVHALFELIRASAVARFAHPQHGGAGVPYLPRIPGSHGLVMGLAAADGVERIAMPQYWPGPIQGWPAWLQPPTSGFF</sequence>
<organism evidence="8 9">
    <name type="scientific">Candidatus Segetimicrobium genomatis</name>
    <dbReference type="NCBI Taxonomy" id="2569760"/>
    <lineage>
        <taxon>Bacteria</taxon>
        <taxon>Bacillati</taxon>
        <taxon>Candidatus Sysuimicrobiota</taxon>
        <taxon>Candidatus Sysuimicrobiia</taxon>
        <taxon>Candidatus Sysuimicrobiales</taxon>
        <taxon>Candidatus Segetimicrobiaceae</taxon>
        <taxon>Candidatus Segetimicrobium</taxon>
    </lineage>
</organism>
<comment type="similarity">
    <text evidence="1 5">Belongs to the peptidase S8 family.</text>
</comment>
<name>A0A537JSR2_9BACT</name>
<evidence type="ECO:0000256" key="5">
    <source>
        <dbReference type="PROSITE-ProRule" id="PRU01240"/>
    </source>
</evidence>
<dbReference type="EMBL" id="VBAK01000198">
    <property type="protein sequence ID" value="TMI86530.1"/>
    <property type="molecule type" value="Genomic_DNA"/>
</dbReference>
<feature type="compositionally biased region" description="Low complexity" evidence="6">
    <location>
        <begin position="11"/>
        <end position="44"/>
    </location>
</feature>
<dbReference type="PANTHER" id="PTHR43806:SF11">
    <property type="entry name" value="CEREVISIN-RELATED"/>
    <property type="match status" value="1"/>
</dbReference>
<evidence type="ECO:0000313" key="8">
    <source>
        <dbReference type="EMBL" id="TMI86530.1"/>
    </source>
</evidence>
<dbReference type="GO" id="GO:0004252">
    <property type="term" value="F:serine-type endopeptidase activity"/>
    <property type="evidence" value="ECO:0007669"/>
    <property type="project" value="UniProtKB-UniRule"/>
</dbReference>
<gene>
    <name evidence="8" type="ORF">E6H00_18070</name>
</gene>
<dbReference type="GO" id="GO:0006508">
    <property type="term" value="P:proteolysis"/>
    <property type="evidence" value="ECO:0007669"/>
    <property type="project" value="UniProtKB-KW"/>
</dbReference>
<proteinExistence type="inferred from homology"/>
<feature type="domain" description="Peptidase S8/S53" evidence="7">
    <location>
        <begin position="275"/>
        <end position="513"/>
    </location>
</feature>
<feature type="active site" description="Charge relay system" evidence="5">
    <location>
        <position position="490"/>
    </location>
</feature>
<feature type="compositionally biased region" description="Basic and acidic residues" evidence="6">
    <location>
        <begin position="1"/>
        <end position="10"/>
    </location>
</feature>
<dbReference type="SUPFAM" id="SSF52743">
    <property type="entry name" value="Subtilisin-like"/>
    <property type="match status" value="1"/>
</dbReference>
<dbReference type="InterPro" id="IPR050131">
    <property type="entry name" value="Peptidase_S8_subtilisin-like"/>
</dbReference>
<keyword evidence="2 5" id="KW-0645">Protease</keyword>
<evidence type="ECO:0000256" key="2">
    <source>
        <dbReference type="ARBA" id="ARBA00022670"/>
    </source>
</evidence>
<evidence type="ECO:0000313" key="9">
    <source>
        <dbReference type="Proteomes" id="UP000318509"/>
    </source>
</evidence>
<dbReference type="Pfam" id="PF00082">
    <property type="entry name" value="Peptidase_S8"/>
    <property type="match status" value="1"/>
</dbReference>
<protein>
    <submittedName>
        <fullName evidence="8">Serine protease</fullName>
    </submittedName>
</protein>
<evidence type="ECO:0000256" key="6">
    <source>
        <dbReference type="SAM" id="MobiDB-lite"/>
    </source>
</evidence>
<evidence type="ECO:0000259" key="7">
    <source>
        <dbReference type="Pfam" id="PF00082"/>
    </source>
</evidence>
<evidence type="ECO:0000256" key="3">
    <source>
        <dbReference type="ARBA" id="ARBA00022801"/>
    </source>
</evidence>
<dbReference type="PROSITE" id="PS51892">
    <property type="entry name" value="SUBTILASE"/>
    <property type="match status" value="1"/>
</dbReference>
<feature type="region of interest" description="Disordered" evidence="6">
    <location>
        <begin position="1"/>
        <end position="47"/>
    </location>
</feature>
<accession>A0A537JSR2</accession>
<dbReference type="PROSITE" id="PS00136">
    <property type="entry name" value="SUBTILASE_ASP"/>
    <property type="match status" value="1"/>
</dbReference>
<dbReference type="InterPro" id="IPR023827">
    <property type="entry name" value="Peptidase_S8_Asp-AS"/>
</dbReference>
<dbReference type="PANTHER" id="PTHR43806">
    <property type="entry name" value="PEPTIDASE S8"/>
    <property type="match status" value="1"/>
</dbReference>
<comment type="caution">
    <text evidence="8">The sequence shown here is derived from an EMBL/GenBank/DDBJ whole genome shotgun (WGS) entry which is preliminary data.</text>
</comment>
<dbReference type="InterPro" id="IPR036852">
    <property type="entry name" value="Peptidase_S8/S53_dom_sf"/>
</dbReference>
<dbReference type="InterPro" id="IPR015500">
    <property type="entry name" value="Peptidase_S8_subtilisin-rel"/>
</dbReference>
<evidence type="ECO:0000256" key="1">
    <source>
        <dbReference type="ARBA" id="ARBA00011073"/>
    </source>
</evidence>
<dbReference type="Gene3D" id="3.40.50.200">
    <property type="entry name" value="Peptidase S8/S53 domain"/>
    <property type="match status" value="1"/>
</dbReference>
<reference evidence="8 9" key="1">
    <citation type="journal article" date="2019" name="Nat. Microbiol.">
        <title>Mediterranean grassland soil C-N compound turnover is dependent on rainfall and depth, and is mediated by genomically divergent microorganisms.</title>
        <authorList>
            <person name="Diamond S."/>
            <person name="Andeer P.F."/>
            <person name="Li Z."/>
            <person name="Crits-Christoph A."/>
            <person name="Burstein D."/>
            <person name="Anantharaman K."/>
            <person name="Lane K.R."/>
            <person name="Thomas B.C."/>
            <person name="Pan C."/>
            <person name="Northen T.R."/>
            <person name="Banfield J.F."/>
        </authorList>
    </citation>
    <scope>NUCLEOTIDE SEQUENCE [LARGE SCALE GENOMIC DNA]</scope>
    <source>
        <strain evidence="8">NP_3</strain>
    </source>
</reference>
<keyword evidence="4 5" id="KW-0720">Serine protease</keyword>
<keyword evidence="3 5" id="KW-0378">Hydrolase</keyword>
<dbReference type="Proteomes" id="UP000318509">
    <property type="component" value="Unassembled WGS sequence"/>
</dbReference>
<evidence type="ECO:0000256" key="4">
    <source>
        <dbReference type="ARBA" id="ARBA00022825"/>
    </source>
</evidence>
<feature type="active site" description="Charge relay system" evidence="5">
    <location>
        <position position="319"/>
    </location>
</feature>
<feature type="active site" description="Charge relay system" evidence="5">
    <location>
        <position position="284"/>
    </location>
</feature>
<dbReference type="InterPro" id="IPR000209">
    <property type="entry name" value="Peptidase_S8/S53_dom"/>
</dbReference>